<protein>
    <submittedName>
        <fullName evidence="2">Uncharacterized protein</fullName>
    </submittedName>
</protein>
<sequence length="122" mass="13429">MSPLCMVNFMGGISFSISCLSEARSRGADHGDVCETSFPWEGHPLRPSGVYTVSVVQIHIPRRGRFPRARASSLPLFSSRARVGKISKFCPDLLKDRQAGRQACGACISWLAGWSQEREEGM</sequence>
<evidence type="ECO:0000313" key="2">
    <source>
        <dbReference type="RefSeq" id="XP_033458302.1"/>
    </source>
</evidence>
<accession>A0A6J3LZS7</accession>
<keyword evidence="1" id="KW-1185">Reference proteome</keyword>
<gene>
    <name evidence="2" type="ORF">K489DRAFT_270543</name>
</gene>
<reference evidence="2" key="1">
    <citation type="submission" date="2020-01" db="EMBL/GenBank/DDBJ databases">
        <authorList>
            <consortium name="DOE Joint Genome Institute"/>
            <person name="Haridas S."/>
            <person name="Albert R."/>
            <person name="Binder M."/>
            <person name="Bloem J."/>
            <person name="Labutti K."/>
            <person name="Salamov A."/>
            <person name="Andreopoulos B."/>
            <person name="Baker S.E."/>
            <person name="Barry K."/>
            <person name="Bills G."/>
            <person name="Bluhm B.H."/>
            <person name="Cannon C."/>
            <person name="Castanera R."/>
            <person name="Culley D.E."/>
            <person name="Daum C."/>
            <person name="Ezra D."/>
            <person name="Gonzalez J.B."/>
            <person name="Henrissat B."/>
            <person name="Kuo A."/>
            <person name="Liang C."/>
            <person name="Lipzen A."/>
            <person name="Lutzoni F."/>
            <person name="Magnuson J."/>
            <person name="Mondo S."/>
            <person name="Nolan M."/>
            <person name="Ohm R."/>
            <person name="Pangilinan J."/>
            <person name="Park H.-J."/>
            <person name="Ramirez L."/>
            <person name="Alfaro M."/>
            <person name="Sun H."/>
            <person name="Tritt A."/>
            <person name="Yoshinaga Y."/>
            <person name="Zwiers L.-H."/>
            <person name="Turgeon B.G."/>
            <person name="Goodwin S.B."/>
            <person name="Spatafora J.W."/>
            <person name="Crous P.W."/>
            <person name="Grigoriev I.V."/>
        </authorList>
    </citation>
    <scope>NUCLEOTIDE SEQUENCE</scope>
    <source>
        <strain evidence="2">CBS 342.82</strain>
    </source>
</reference>
<reference evidence="2" key="2">
    <citation type="submission" date="2020-04" db="EMBL/GenBank/DDBJ databases">
        <authorList>
            <consortium name="NCBI Genome Project"/>
        </authorList>
    </citation>
    <scope>NUCLEOTIDE SEQUENCE</scope>
    <source>
        <strain evidence="2">CBS 342.82</strain>
    </source>
</reference>
<organism evidence="2">
    <name type="scientific">Dissoconium aciculare CBS 342.82</name>
    <dbReference type="NCBI Taxonomy" id="1314786"/>
    <lineage>
        <taxon>Eukaryota</taxon>
        <taxon>Fungi</taxon>
        <taxon>Dikarya</taxon>
        <taxon>Ascomycota</taxon>
        <taxon>Pezizomycotina</taxon>
        <taxon>Dothideomycetes</taxon>
        <taxon>Dothideomycetidae</taxon>
        <taxon>Mycosphaerellales</taxon>
        <taxon>Dissoconiaceae</taxon>
        <taxon>Dissoconium</taxon>
    </lineage>
</organism>
<proteinExistence type="predicted"/>
<dbReference type="RefSeq" id="XP_033458302.1">
    <property type="nucleotide sequence ID" value="XM_033600119.1"/>
</dbReference>
<name>A0A6J3LZS7_9PEZI</name>
<dbReference type="Proteomes" id="UP000504637">
    <property type="component" value="Unplaced"/>
</dbReference>
<dbReference type="AlphaFoldDB" id="A0A6J3LZS7"/>
<reference evidence="2" key="3">
    <citation type="submission" date="2025-08" db="UniProtKB">
        <authorList>
            <consortium name="RefSeq"/>
        </authorList>
    </citation>
    <scope>IDENTIFICATION</scope>
    <source>
        <strain evidence="2">CBS 342.82</strain>
    </source>
</reference>
<dbReference type="GeneID" id="54357919"/>
<evidence type="ECO:0000313" key="1">
    <source>
        <dbReference type="Proteomes" id="UP000504637"/>
    </source>
</evidence>